<dbReference type="PANTHER" id="PTHR43712">
    <property type="entry name" value="PUTATIVE (AFU_ORTHOLOGUE AFUA_4G14580)-RELATED"/>
    <property type="match status" value="1"/>
</dbReference>
<dbReference type="STRING" id="77044.A0A1S7UL32"/>
<keyword evidence="6" id="KW-1185">Reference proteome</keyword>
<keyword evidence="3" id="KW-0949">S-adenosyl-L-methionine</keyword>
<proteinExistence type="predicted"/>
<dbReference type="InterPro" id="IPR029063">
    <property type="entry name" value="SAM-dependent_MTases_sf"/>
</dbReference>
<evidence type="ECO:0000259" key="4">
    <source>
        <dbReference type="Pfam" id="PF00891"/>
    </source>
</evidence>
<evidence type="ECO:0000256" key="1">
    <source>
        <dbReference type="ARBA" id="ARBA00022603"/>
    </source>
</evidence>
<dbReference type="Pfam" id="PF00891">
    <property type="entry name" value="Methyltransf_2"/>
    <property type="match status" value="1"/>
</dbReference>
<evidence type="ECO:0000313" key="6">
    <source>
        <dbReference type="Proteomes" id="UP000054516"/>
    </source>
</evidence>
<dbReference type="PROSITE" id="PS51683">
    <property type="entry name" value="SAM_OMT_II"/>
    <property type="match status" value="1"/>
</dbReference>
<evidence type="ECO:0000256" key="2">
    <source>
        <dbReference type="ARBA" id="ARBA00022679"/>
    </source>
</evidence>
<dbReference type="InterPro" id="IPR001077">
    <property type="entry name" value="COMT_C"/>
</dbReference>
<dbReference type="Proteomes" id="UP000054516">
    <property type="component" value="Unassembled WGS sequence"/>
</dbReference>
<accession>A0A1S7UL32</accession>
<dbReference type="AlphaFoldDB" id="A0A1S7UL32"/>
<evidence type="ECO:0000313" key="5">
    <source>
        <dbReference type="EMBL" id="GAP84014.1"/>
    </source>
</evidence>
<dbReference type="PANTHER" id="PTHR43712:SF5">
    <property type="entry name" value="O-METHYLTRANSFERASE ASQN-RELATED"/>
    <property type="match status" value="1"/>
</dbReference>
<keyword evidence="2 5" id="KW-0808">Transferase</keyword>
<dbReference type="GO" id="GO:0032259">
    <property type="term" value="P:methylation"/>
    <property type="evidence" value="ECO:0007669"/>
    <property type="project" value="UniProtKB-KW"/>
</dbReference>
<dbReference type="GO" id="GO:0008171">
    <property type="term" value="F:O-methyltransferase activity"/>
    <property type="evidence" value="ECO:0007669"/>
    <property type="project" value="InterPro"/>
</dbReference>
<organism evidence="5">
    <name type="scientific">Rosellinia necatrix</name>
    <name type="common">White root-rot fungus</name>
    <dbReference type="NCBI Taxonomy" id="77044"/>
    <lineage>
        <taxon>Eukaryota</taxon>
        <taxon>Fungi</taxon>
        <taxon>Dikarya</taxon>
        <taxon>Ascomycota</taxon>
        <taxon>Pezizomycotina</taxon>
        <taxon>Sordariomycetes</taxon>
        <taxon>Xylariomycetidae</taxon>
        <taxon>Xylariales</taxon>
        <taxon>Xylariaceae</taxon>
        <taxon>Rosellinia</taxon>
    </lineage>
</organism>
<dbReference type="InterPro" id="IPR016461">
    <property type="entry name" value="COMT-like"/>
</dbReference>
<keyword evidence="1 5" id="KW-0489">Methyltransferase</keyword>
<protein>
    <submittedName>
        <fullName evidence="5">Putative O-methyltransferase</fullName>
    </submittedName>
</protein>
<gene>
    <name evidence="5" type="ORF">SAMD00023353_0602150</name>
</gene>
<dbReference type="SUPFAM" id="SSF53335">
    <property type="entry name" value="S-adenosyl-L-methionine-dependent methyltransferases"/>
    <property type="match status" value="1"/>
</dbReference>
<name>A0A1S7UL32_ROSNE</name>
<dbReference type="Gene3D" id="3.40.50.150">
    <property type="entry name" value="Vaccinia Virus protein VP39"/>
    <property type="match status" value="1"/>
</dbReference>
<reference evidence="5" key="1">
    <citation type="submission" date="2016-03" db="EMBL/GenBank/DDBJ databases">
        <title>Draft genome sequence of Rosellinia necatrix.</title>
        <authorList>
            <person name="Kanematsu S."/>
        </authorList>
    </citation>
    <scope>NUCLEOTIDE SEQUENCE [LARGE SCALE GENOMIC DNA]</scope>
    <source>
        <strain evidence="5">W97</strain>
    </source>
</reference>
<sequence>MQNLARAQVPFFERVYPCTALNPTTHFIDVAGGLGCASHLLAHKFTEAPFVVQDYPFIVKIAKKHCPDNLKTRVSFQAHDMLLPPPEIDRDVYPIVVFLLKIILHDHCDEECKVILKNLLSFMGKDDRILVIDTVIPEVGGSLSSSFSDIIQLSMFGSGHRTMKEFLNLFHDCGVELVVDTFSGAADAEFDGMMVFDIRLL</sequence>
<dbReference type="OrthoDB" id="4697168at2759"/>
<evidence type="ECO:0000256" key="3">
    <source>
        <dbReference type="ARBA" id="ARBA00022691"/>
    </source>
</evidence>
<dbReference type="EMBL" id="DF977451">
    <property type="protein sequence ID" value="GAP84014.1"/>
    <property type="molecule type" value="Genomic_DNA"/>
</dbReference>
<feature type="domain" description="O-methyltransferase C-terminal" evidence="4">
    <location>
        <begin position="14"/>
        <end position="174"/>
    </location>
</feature>